<accession>A0A919MJ58</accession>
<organism evidence="1 2">
    <name type="scientific">Paractinoplanes ferrugineus</name>
    <dbReference type="NCBI Taxonomy" id="113564"/>
    <lineage>
        <taxon>Bacteria</taxon>
        <taxon>Bacillati</taxon>
        <taxon>Actinomycetota</taxon>
        <taxon>Actinomycetes</taxon>
        <taxon>Micromonosporales</taxon>
        <taxon>Micromonosporaceae</taxon>
        <taxon>Paractinoplanes</taxon>
    </lineage>
</organism>
<evidence type="ECO:0000313" key="1">
    <source>
        <dbReference type="EMBL" id="GIE09812.1"/>
    </source>
</evidence>
<comment type="caution">
    <text evidence="1">The sequence shown here is derived from an EMBL/GenBank/DDBJ whole genome shotgun (WGS) entry which is preliminary data.</text>
</comment>
<dbReference type="Proteomes" id="UP000598174">
    <property type="component" value="Unassembled WGS sequence"/>
</dbReference>
<protein>
    <submittedName>
        <fullName evidence="1">Uncharacterized protein</fullName>
    </submittedName>
</protein>
<evidence type="ECO:0000313" key="2">
    <source>
        <dbReference type="Proteomes" id="UP000598174"/>
    </source>
</evidence>
<sequence>MHDREVVDGTTVQDLDDEAPRRTLRRIRNSAFHTRRWIAGLAAHLPTPAHQIAVPMLREHYLTNEMLRQANWPR</sequence>
<name>A0A919MJ58_9ACTN</name>
<keyword evidence="2" id="KW-1185">Reference proteome</keyword>
<proteinExistence type="predicted"/>
<dbReference type="EMBL" id="BOMM01000012">
    <property type="protein sequence ID" value="GIE09812.1"/>
    <property type="molecule type" value="Genomic_DNA"/>
</dbReference>
<dbReference type="AlphaFoldDB" id="A0A919MJ58"/>
<dbReference type="RefSeq" id="WP_203816400.1">
    <property type="nucleotide sequence ID" value="NZ_BAAABP010000007.1"/>
</dbReference>
<gene>
    <name evidence="1" type="ORF">Afe05nite_16520</name>
</gene>
<reference evidence="1" key="1">
    <citation type="submission" date="2021-01" db="EMBL/GenBank/DDBJ databases">
        <title>Whole genome shotgun sequence of Actinoplanes ferrugineus NBRC 15555.</title>
        <authorList>
            <person name="Komaki H."/>
            <person name="Tamura T."/>
        </authorList>
    </citation>
    <scope>NUCLEOTIDE SEQUENCE</scope>
    <source>
        <strain evidence="1">NBRC 15555</strain>
    </source>
</reference>